<evidence type="ECO:0000313" key="3">
    <source>
        <dbReference type="Proteomes" id="UP001162156"/>
    </source>
</evidence>
<sequence length="210" mass="24155">MSEISVREAEGISKARAVVTEESIRSWFKDLNEFLDKNHCKEIMKNPQRVFNGDESGFMLCPKTGKVLAPRGWKNLYQIKMGNDKENLTVLVVFNASGRICPPLIVFLYIRPPKKIDKMPDDWVLAKSDTGWMKSEIFFEFVCNDFHNWLNKNGIKRPVILFIDGHKSHMTLALNQFCEDNGIILYALPPNTTHILQPADVSVFRPLKQE</sequence>
<dbReference type="InterPro" id="IPR050863">
    <property type="entry name" value="CenT-Element_Derived"/>
</dbReference>
<name>A0AAV8WKK2_9CUCU</name>
<accession>A0AAV8WKK2</accession>
<dbReference type="Pfam" id="PF03184">
    <property type="entry name" value="DDE_1"/>
    <property type="match status" value="1"/>
</dbReference>
<dbReference type="EMBL" id="JANEYF010005702">
    <property type="protein sequence ID" value="KAJ8927279.1"/>
    <property type="molecule type" value="Genomic_DNA"/>
</dbReference>
<dbReference type="AlphaFoldDB" id="A0AAV8WKK2"/>
<organism evidence="2 3">
    <name type="scientific">Rhamnusium bicolor</name>
    <dbReference type="NCBI Taxonomy" id="1586634"/>
    <lineage>
        <taxon>Eukaryota</taxon>
        <taxon>Metazoa</taxon>
        <taxon>Ecdysozoa</taxon>
        <taxon>Arthropoda</taxon>
        <taxon>Hexapoda</taxon>
        <taxon>Insecta</taxon>
        <taxon>Pterygota</taxon>
        <taxon>Neoptera</taxon>
        <taxon>Endopterygota</taxon>
        <taxon>Coleoptera</taxon>
        <taxon>Polyphaga</taxon>
        <taxon>Cucujiformia</taxon>
        <taxon>Chrysomeloidea</taxon>
        <taxon>Cerambycidae</taxon>
        <taxon>Lepturinae</taxon>
        <taxon>Rhagiini</taxon>
        <taxon>Rhamnusium</taxon>
    </lineage>
</organism>
<dbReference type="GO" id="GO:0005634">
    <property type="term" value="C:nucleus"/>
    <property type="evidence" value="ECO:0007669"/>
    <property type="project" value="TreeGrafter"/>
</dbReference>
<comment type="caution">
    <text evidence="2">The sequence shown here is derived from an EMBL/GenBank/DDBJ whole genome shotgun (WGS) entry which is preliminary data.</text>
</comment>
<evidence type="ECO:0000259" key="1">
    <source>
        <dbReference type="Pfam" id="PF03184"/>
    </source>
</evidence>
<dbReference type="PANTHER" id="PTHR19303:SF74">
    <property type="entry name" value="POGO TRANSPOSABLE ELEMENT WITH KRAB DOMAIN"/>
    <property type="match status" value="1"/>
</dbReference>
<proteinExistence type="predicted"/>
<dbReference type="InterPro" id="IPR004875">
    <property type="entry name" value="DDE_SF_endonuclease_dom"/>
</dbReference>
<dbReference type="GO" id="GO:0003677">
    <property type="term" value="F:DNA binding"/>
    <property type="evidence" value="ECO:0007669"/>
    <property type="project" value="TreeGrafter"/>
</dbReference>
<reference evidence="2" key="1">
    <citation type="journal article" date="2023" name="Insect Mol. Biol.">
        <title>Genome sequencing provides insights into the evolution of gene families encoding plant cell wall-degrading enzymes in longhorned beetles.</title>
        <authorList>
            <person name="Shin N.R."/>
            <person name="Okamura Y."/>
            <person name="Kirsch R."/>
            <person name="Pauchet Y."/>
        </authorList>
    </citation>
    <scope>NUCLEOTIDE SEQUENCE</scope>
    <source>
        <strain evidence="2">RBIC_L_NR</strain>
    </source>
</reference>
<gene>
    <name evidence="2" type="ORF">NQ314_020282</name>
</gene>
<dbReference type="Gene3D" id="3.30.420.10">
    <property type="entry name" value="Ribonuclease H-like superfamily/Ribonuclease H"/>
    <property type="match status" value="1"/>
</dbReference>
<evidence type="ECO:0000313" key="2">
    <source>
        <dbReference type="EMBL" id="KAJ8927279.1"/>
    </source>
</evidence>
<keyword evidence="3" id="KW-1185">Reference proteome</keyword>
<protein>
    <recommendedName>
        <fullName evidence="1">DDE-1 domain-containing protein</fullName>
    </recommendedName>
</protein>
<feature type="domain" description="DDE-1" evidence="1">
    <location>
        <begin position="85"/>
        <end position="209"/>
    </location>
</feature>
<dbReference type="Proteomes" id="UP001162156">
    <property type="component" value="Unassembled WGS sequence"/>
</dbReference>
<dbReference type="PANTHER" id="PTHR19303">
    <property type="entry name" value="TRANSPOSON"/>
    <property type="match status" value="1"/>
</dbReference>
<dbReference type="InterPro" id="IPR036397">
    <property type="entry name" value="RNaseH_sf"/>
</dbReference>